<evidence type="ECO:0000313" key="4">
    <source>
        <dbReference type="EMBL" id="TVM15784.1"/>
    </source>
</evidence>
<dbReference type="AlphaFoldDB" id="A0A7M3MBU1"/>
<sequence length="425" mass="45871">MNLRDLMEKRGRIAAAMRELTENPQGEGGDLSSEQEQRFDTHKAELSAVEKQIERQTIVEDAERRMAGQPLTGNEDRQYDELLREFSVVRALAGAAGMNVDDGREREISQELQRRSGQKAQGVMVPLNVFEKRVMTTAAPAAGPGSNLIATDYYGNQFIDTLRAALIVHGLGARVLNGLQGNVDIPGLKESATAGWVAENAALSASDMQFRKVSMSPKHAGALTEFSRNMLLQTSPDIEALVRDDFAKVLARAVDRVAIQGGGSNEPTGVLETADINTVDLSGGVTWAKVLEFIEALEIDNANGGAFATTPSMVKLMRSTPKEVDGTDVAISADYLMEGPRNLAGYPVAVSNLVPSNLGTGTNEHAIIFGDWSDLLLGYWSAFDLLVNPYESTAYSKGNVLVRAMLTMDVTVRHPESFAAGQLAI</sequence>
<reference evidence="4 5" key="1">
    <citation type="submission" date="2018-06" db="EMBL/GenBank/DDBJ databases">
        <title>Complete genome of Desulfovibrio indonesiensis P37SLT.</title>
        <authorList>
            <person name="Crispim J.S."/>
            <person name="Vidigal P.M.P."/>
            <person name="Silva L.C.F."/>
            <person name="Laguardia C.N."/>
            <person name="Araujo L.C."/>
            <person name="Dias R.S."/>
            <person name="Sousa M.P."/>
            <person name="Paula S.O."/>
            <person name="Silva C."/>
        </authorList>
    </citation>
    <scope>NUCLEOTIDE SEQUENCE [LARGE SCALE GENOMIC DNA]</scope>
    <source>
        <strain evidence="4 5">P37SLT</strain>
    </source>
</reference>
<dbReference type="InterPro" id="IPR024455">
    <property type="entry name" value="Phage_capsid"/>
</dbReference>
<dbReference type="EMBL" id="QMIE01000014">
    <property type="protein sequence ID" value="TVM15784.1"/>
    <property type="molecule type" value="Genomic_DNA"/>
</dbReference>
<keyword evidence="5" id="KW-1185">Reference proteome</keyword>
<dbReference type="OrthoDB" id="9806592at2"/>
<dbReference type="RefSeq" id="WP_144303827.1">
    <property type="nucleotide sequence ID" value="NZ_QMIE01000014.1"/>
</dbReference>
<evidence type="ECO:0000256" key="2">
    <source>
        <dbReference type="SAM" id="MobiDB-lite"/>
    </source>
</evidence>
<evidence type="ECO:0000313" key="5">
    <source>
        <dbReference type="Proteomes" id="UP000448292"/>
    </source>
</evidence>
<dbReference type="Proteomes" id="UP000448292">
    <property type="component" value="Unassembled WGS sequence"/>
</dbReference>
<dbReference type="NCBIfam" id="TIGR01554">
    <property type="entry name" value="major_cap_HK97"/>
    <property type="match status" value="1"/>
</dbReference>
<organism evidence="4 5">
    <name type="scientific">Oceanidesulfovibrio indonesiensis</name>
    <dbReference type="NCBI Taxonomy" id="54767"/>
    <lineage>
        <taxon>Bacteria</taxon>
        <taxon>Pseudomonadati</taxon>
        <taxon>Thermodesulfobacteriota</taxon>
        <taxon>Desulfovibrionia</taxon>
        <taxon>Desulfovibrionales</taxon>
        <taxon>Desulfovibrionaceae</taxon>
        <taxon>Oceanidesulfovibrio</taxon>
    </lineage>
</organism>
<name>A0A7M3MBU1_9BACT</name>
<feature type="domain" description="Phage capsid-like C-terminal" evidence="3">
    <location>
        <begin position="146"/>
        <end position="422"/>
    </location>
</feature>
<accession>A0A7M3MBU1</accession>
<dbReference type="Gene3D" id="3.30.2400.10">
    <property type="entry name" value="Major capsid protein gp5"/>
    <property type="match status" value="1"/>
</dbReference>
<protein>
    <submittedName>
        <fullName evidence="4">Phage major capsid protein</fullName>
    </submittedName>
</protein>
<evidence type="ECO:0000256" key="1">
    <source>
        <dbReference type="ARBA" id="ARBA00004328"/>
    </source>
</evidence>
<dbReference type="InterPro" id="IPR054612">
    <property type="entry name" value="Phage_capsid-like_C"/>
</dbReference>
<comment type="subcellular location">
    <subcellularLocation>
        <location evidence="1">Virion</location>
    </subcellularLocation>
</comment>
<dbReference type="Pfam" id="PF05065">
    <property type="entry name" value="Phage_capsid"/>
    <property type="match status" value="1"/>
</dbReference>
<gene>
    <name evidence="4" type="ORF">DPQ33_13845</name>
</gene>
<comment type="caution">
    <text evidence="4">The sequence shown here is derived from an EMBL/GenBank/DDBJ whole genome shotgun (WGS) entry which is preliminary data.</text>
</comment>
<feature type="region of interest" description="Disordered" evidence="2">
    <location>
        <begin position="19"/>
        <end position="38"/>
    </location>
</feature>
<proteinExistence type="predicted"/>
<dbReference type="SUPFAM" id="SSF56563">
    <property type="entry name" value="Major capsid protein gp5"/>
    <property type="match status" value="1"/>
</dbReference>
<evidence type="ECO:0000259" key="3">
    <source>
        <dbReference type="Pfam" id="PF05065"/>
    </source>
</evidence>